<evidence type="ECO:0000256" key="1">
    <source>
        <dbReference type="ARBA" id="ARBA00023125"/>
    </source>
</evidence>
<evidence type="ECO:0000313" key="4">
    <source>
        <dbReference type="EMBL" id="QCT72501.1"/>
    </source>
</evidence>
<dbReference type="Pfam" id="PF00440">
    <property type="entry name" value="TetR_N"/>
    <property type="match status" value="1"/>
</dbReference>
<gene>
    <name evidence="4" type="ORF">CPZ25_014580</name>
</gene>
<dbReference type="Gene3D" id="1.10.357.10">
    <property type="entry name" value="Tetracycline Repressor, domain 2"/>
    <property type="match status" value="1"/>
</dbReference>
<feature type="DNA-binding region" description="H-T-H motif" evidence="2">
    <location>
        <begin position="31"/>
        <end position="50"/>
    </location>
</feature>
<dbReference type="AlphaFoldDB" id="A0A4P9CCA3"/>
<accession>A0A4P9CCA3</accession>
<evidence type="ECO:0000259" key="3">
    <source>
        <dbReference type="PROSITE" id="PS50977"/>
    </source>
</evidence>
<keyword evidence="5" id="KW-1185">Reference proteome</keyword>
<dbReference type="InterPro" id="IPR009057">
    <property type="entry name" value="Homeodomain-like_sf"/>
</dbReference>
<evidence type="ECO:0000313" key="5">
    <source>
        <dbReference type="Proteomes" id="UP000218387"/>
    </source>
</evidence>
<keyword evidence="1 2" id="KW-0238">DNA-binding</keyword>
<dbReference type="EMBL" id="CP029487">
    <property type="protein sequence ID" value="QCT72501.1"/>
    <property type="molecule type" value="Genomic_DNA"/>
</dbReference>
<dbReference type="PANTHER" id="PTHR43479:SF11">
    <property type="entry name" value="ACREF_ENVCD OPERON REPRESSOR-RELATED"/>
    <property type="match status" value="1"/>
</dbReference>
<reference evidence="4 5" key="1">
    <citation type="submission" date="2018-05" db="EMBL/GenBank/DDBJ databases">
        <title>Genome comparison of Eubacterium sp.</title>
        <authorList>
            <person name="Feng Y."/>
            <person name="Sanchez-Andrea I."/>
            <person name="Stams A.J.M."/>
            <person name="De Vos W.M."/>
        </authorList>
    </citation>
    <scope>NUCLEOTIDE SEQUENCE [LARGE SCALE GENOMIC DNA]</scope>
    <source>
        <strain evidence="4 5">YI</strain>
    </source>
</reference>
<protein>
    <submittedName>
        <fullName evidence="4">TetR/AcrR family transcriptional regulator</fullName>
    </submittedName>
</protein>
<dbReference type="SUPFAM" id="SSF46689">
    <property type="entry name" value="Homeodomain-like"/>
    <property type="match status" value="1"/>
</dbReference>
<dbReference type="InterPro" id="IPR001647">
    <property type="entry name" value="HTH_TetR"/>
</dbReference>
<evidence type="ECO:0000256" key="2">
    <source>
        <dbReference type="PROSITE-ProRule" id="PRU00335"/>
    </source>
</evidence>
<name>A0A4P9CCA3_EUBML</name>
<proteinExistence type="predicted"/>
<dbReference type="PANTHER" id="PTHR43479">
    <property type="entry name" value="ACREF/ENVCD OPERON REPRESSOR-RELATED"/>
    <property type="match status" value="1"/>
</dbReference>
<dbReference type="PROSITE" id="PS50977">
    <property type="entry name" value="HTH_TETR_2"/>
    <property type="match status" value="1"/>
</dbReference>
<dbReference type="PRINTS" id="PR00455">
    <property type="entry name" value="HTHTETR"/>
</dbReference>
<dbReference type="GO" id="GO:0003677">
    <property type="term" value="F:DNA binding"/>
    <property type="evidence" value="ECO:0007669"/>
    <property type="project" value="UniProtKB-UniRule"/>
</dbReference>
<dbReference type="RefSeq" id="WP_058696067.1">
    <property type="nucleotide sequence ID" value="NZ_CP029487.1"/>
</dbReference>
<dbReference type="Proteomes" id="UP000218387">
    <property type="component" value="Chromosome"/>
</dbReference>
<dbReference type="InterPro" id="IPR050624">
    <property type="entry name" value="HTH-type_Tx_Regulator"/>
</dbReference>
<feature type="domain" description="HTH tetR-type" evidence="3">
    <location>
        <begin position="8"/>
        <end position="68"/>
    </location>
</feature>
<organism evidence="4 5">
    <name type="scientific">Eubacterium maltosivorans</name>
    <dbReference type="NCBI Taxonomy" id="2041044"/>
    <lineage>
        <taxon>Bacteria</taxon>
        <taxon>Bacillati</taxon>
        <taxon>Bacillota</taxon>
        <taxon>Clostridia</taxon>
        <taxon>Eubacteriales</taxon>
        <taxon>Eubacteriaceae</taxon>
        <taxon>Eubacterium</taxon>
    </lineage>
</organism>
<dbReference type="KEGG" id="emt:CPZ25_014580"/>
<sequence length="216" mass="25378">MRKMTKGEMTKERILASAKELFYEQGYDATTIQQIADHSGTTLGSMTYHFATKATFVSRLFDDYFTNLDSAIRQKQYEPWNSFESHFRLTMIYYHNLLSDPHTRNFYYEVFKNDTLFSSLHGNISQIYHDFIRDYSLRIRPIEFNAIVTADFGARRECLLSYCEGRLKMPIEDFGIFLLTNTARCIGIPEAAIYKTSYQSLVFYRSHDFSDVQLLK</sequence>